<reference evidence="2 3" key="1">
    <citation type="submission" date="2020-02" db="EMBL/GenBank/DDBJ databases">
        <title>Whole-genome analyses of novel actinobacteria.</title>
        <authorList>
            <person name="Sahin N."/>
            <person name="Tokatli A."/>
        </authorList>
    </citation>
    <scope>NUCLEOTIDE SEQUENCE [LARGE SCALE GENOMIC DNA]</scope>
    <source>
        <strain evidence="2 3">YC504</strain>
    </source>
</reference>
<dbReference type="RefSeq" id="WP_165330769.1">
    <property type="nucleotide sequence ID" value="NZ_JAAKZW010000011.1"/>
</dbReference>
<name>A0A6G4XCI4_9ACTN</name>
<feature type="region of interest" description="Disordered" evidence="1">
    <location>
        <begin position="1"/>
        <end position="23"/>
    </location>
</feature>
<proteinExistence type="predicted"/>
<protein>
    <submittedName>
        <fullName evidence="2">Uncharacterized protein</fullName>
    </submittedName>
</protein>
<organism evidence="2 3">
    <name type="scientific">Streptomyces mesophilus</name>
    <dbReference type="NCBI Taxonomy" id="1775132"/>
    <lineage>
        <taxon>Bacteria</taxon>
        <taxon>Bacillati</taxon>
        <taxon>Actinomycetota</taxon>
        <taxon>Actinomycetes</taxon>
        <taxon>Kitasatosporales</taxon>
        <taxon>Streptomycetaceae</taxon>
        <taxon>Streptomyces</taxon>
    </lineage>
</organism>
<keyword evidence="3" id="KW-1185">Reference proteome</keyword>
<dbReference type="Proteomes" id="UP000481109">
    <property type="component" value="Unassembled WGS sequence"/>
</dbReference>
<evidence type="ECO:0000313" key="2">
    <source>
        <dbReference type="EMBL" id="NGO75259.1"/>
    </source>
</evidence>
<sequence>MSTVDQEHRRATSDRPGADTRPIDVDQIDADTAWALQIRFDVPNRAAVDRHLLRVRGALNLLVREGLAESNPDARGLYREAYRLLDLHQNFEELTDAQAYEHLRGLARVTRTFAVLCRRR</sequence>
<comment type="caution">
    <text evidence="2">The sequence shown here is derived from an EMBL/GenBank/DDBJ whole genome shotgun (WGS) entry which is preliminary data.</text>
</comment>
<dbReference type="AlphaFoldDB" id="A0A6G4XCI4"/>
<gene>
    <name evidence="2" type="ORF">G6045_06135</name>
</gene>
<evidence type="ECO:0000313" key="3">
    <source>
        <dbReference type="Proteomes" id="UP000481109"/>
    </source>
</evidence>
<accession>A0A6G4XCI4</accession>
<evidence type="ECO:0000256" key="1">
    <source>
        <dbReference type="SAM" id="MobiDB-lite"/>
    </source>
</evidence>
<dbReference type="EMBL" id="JAAKZW010000011">
    <property type="protein sequence ID" value="NGO75259.1"/>
    <property type="molecule type" value="Genomic_DNA"/>
</dbReference>